<sequence>MLGKSPEPAGQSPKGREAVVMSARAEARTLVEAIAGPLRLGENVKAALSRVARATGLNDRRVRGIWHNEARSIRSDEMDRLRKAAREARATEQARDEYRAVLTKLAACGTALGLPGPDVDRPADPGLGLGPRGDDRAVDRGS</sequence>
<reference evidence="3" key="1">
    <citation type="submission" date="2016-10" db="EMBL/GenBank/DDBJ databases">
        <authorList>
            <person name="Varghese N."/>
            <person name="Submissions S."/>
        </authorList>
    </citation>
    <scope>NUCLEOTIDE SEQUENCE [LARGE SCALE GENOMIC DNA]</scope>
    <source>
        <strain evidence="3">Gh-105</strain>
    </source>
</reference>
<dbReference type="Proteomes" id="UP000199229">
    <property type="component" value="Unassembled WGS sequence"/>
</dbReference>
<protein>
    <submittedName>
        <fullName evidence="2">Uncharacterized protein</fullName>
    </submittedName>
</protein>
<feature type="compositionally biased region" description="Basic and acidic residues" evidence="1">
    <location>
        <begin position="132"/>
        <end position="142"/>
    </location>
</feature>
<feature type="region of interest" description="Disordered" evidence="1">
    <location>
        <begin position="111"/>
        <end position="142"/>
    </location>
</feature>
<name>A0A1I2WVR5_9HYPH</name>
<organism evidence="2 3">
    <name type="scientific">Methylobacterium gossipiicola</name>
    <dbReference type="NCBI Taxonomy" id="582675"/>
    <lineage>
        <taxon>Bacteria</taxon>
        <taxon>Pseudomonadati</taxon>
        <taxon>Pseudomonadota</taxon>
        <taxon>Alphaproteobacteria</taxon>
        <taxon>Hyphomicrobiales</taxon>
        <taxon>Methylobacteriaceae</taxon>
        <taxon>Methylobacterium</taxon>
    </lineage>
</organism>
<gene>
    <name evidence="2" type="ORF">SAMN05192565_12728</name>
</gene>
<keyword evidence="3" id="KW-1185">Reference proteome</keyword>
<evidence type="ECO:0000313" key="2">
    <source>
        <dbReference type="EMBL" id="SFH04699.1"/>
    </source>
</evidence>
<evidence type="ECO:0000256" key="1">
    <source>
        <dbReference type="SAM" id="MobiDB-lite"/>
    </source>
</evidence>
<accession>A0A1I2WVR5</accession>
<dbReference type="STRING" id="582675.SAMN05192565_12728"/>
<dbReference type="AlphaFoldDB" id="A0A1I2WVR5"/>
<dbReference type="EMBL" id="FOPM01000027">
    <property type="protein sequence ID" value="SFH04699.1"/>
    <property type="molecule type" value="Genomic_DNA"/>
</dbReference>
<evidence type="ECO:0000313" key="3">
    <source>
        <dbReference type="Proteomes" id="UP000199229"/>
    </source>
</evidence>
<proteinExistence type="predicted"/>